<protein>
    <submittedName>
        <fullName evidence="2">Uncharacterized protein</fullName>
    </submittedName>
</protein>
<dbReference type="AlphaFoldDB" id="A0A9D4HXE5"/>
<reference evidence="2" key="1">
    <citation type="journal article" date="2019" name="bioRxiv">
        <title>The Genome of the Zebra Mussel, Dreissena polymorpha: A Resource for Invasive Species Research.</title>
        <authorList>
            <person name="McCartney M.A."/>
            <person name="Auch B."/>
            <person name="Kono T."/>
            <person name="Mallez S."/>
            <person name="Zhang Y."/>
            <person name="Obille A."/>
            <person name="Becker A."/>
            <person name="Abrahante J.E."/>
            <person name="Garbe J."/>
            <person name="Badalamenti J.P."/>
            <person name="Herman A."/>
            <person name="Mangelson H."/>
            <person name="Liachko I."/>
            <person name="Sullivan S."/>
            <person name="Sone E.D."/>
            <person name="Koren S."/>
            <person name="Silverstein K.A.T."/>
            <person name="Beckman K.B."/>
            <person name="Gohl D.M."/>
        </authorList>
    </citation>
    <scope>NUCLEOTIDE SEQUENCE</scope>
    <source>
        <strain evidence="2">Duluth1</strain>
        <tissue evidence="2">Whole animal</tissue>
    </source>
</reference>
<dbReference type="Gene3D" id="3.40.630.150">
    <property type="entry name" value="Malonyl-CoA decarboxylase, catalytic domain"/>
    <property type="match status" value="1"/>
</dbReference>
<feature type="compositionally biased region" description="Basic and acidic residues" evidence="1">
    <location>
        <begin position="32"/>
        <end position="43"/>
    </location>
</feature>
<sequence length="51" mass="5865">MTQFSSISPIPGFRDWLTGEINIQKWQFERGAVSDHSKRDHAPQKVPSQKP</sequence>
<name>A0A9D4HXE5_DREPO</name>
<organism evidence="2 3">
    <name type="scientific">Dreissena polymorpha</name>
    <name type="common">Zebra mussel</name>
    <name type="synonym">Mytilus polymorpha</name>
    <dbReference type="NCBI Taxonomy" id="45954"/>
    <lineage>
        <taxon>Eukaryota</taxon>
        <taxon>Metazoa</taxon>
        <taxon>Spiralia</taxon>
        <taxon>Lophotrochozoa</taxon>
        <taxon>Mollusca</taxon>
        <taxon>Bivalvia</taxon>
        <taxon>Autobranchia</taxon>
        <taxon>Heteroconchia</taxon>
        <taxon>Euheterodonta</taxon>
        <taxon>Imparidentia</taxon>
        <taxon>Neoheterodontei</taxon>
        <taxon>Myida</taxon>
        <taxon>Dreissenoidea</taxon>
        <taxon>Dreissenidae</taxon>
        <taxon>Dreissena</taxon>
    </lineage>
</organism>
<feature type="region of interest" description="Disordered" evidence="1">
    <location>
        <begin position="31"/>
        <end position="51"/>
    </location>
</feature>
<dbReference type="Proteomes" id="UP000828390">
    <property type="component" value="Unassembled WGS sequence"/>
</dbReference>
<dbReference type="EMBL" id="JAIWYP010000011">
    <property type="protein sequence ID" value="KAH3736342.1"/>
    <property type="molecule type" value="Genomic_DNA"/>
</dbReference>
<evidence type="ECO:0000313" key="3">
    <source>
        <dbReference type="Proteomes" id="UP000828390"/>
    </source>
</evidence>
<gene>
    <name evidence="2" type="ORF">DPMN_042905</name>
</gene>
<keyword evidence="3" id="KW-1185">Reference proteome</keyword>
<accession>A0A9D4HXE5</accession>
<evidence type="ECO:0000256" key="1">
    <source>
        <dbReference type="SAM" id="MobiDB-lite"/>
    </source>
</evidence>
<dbReference type="InterPro" id="IPR042303">
    <property type="entry name" value="Malonyl_CoA_deC_C_sf"/>
</dbReference>
<evidence type="ECO:0000313" key="2">
    <source>
        <dbReference type="EMBL" id="KAH3736342.1"/>
    </source>
</evidence>
<proteinExistence type="predicted"/>
<reference evidence="2" key="2">
    <citation type="submission" date="2020-11" db="EMBL/GenBank/DDBJ databases">
        <authorList>
            <person name="McCartney M.A."/>
            <person name="Auch B."/>
            <person name="Kono T."/>
            <person name="Mallez S."/>
            <person name="Becker A."/>
            <person name="Gohl D.M."/>
            <person name="Silverstein K.A.T."/>
            <person name="Koren S."/>
            <person name="Bechman K.B."/>
            <person name="Herman A."/>
            <person name="Abrahante J.E."/>
            <person name="Garbe J."/>
        </authorList>
    </citation>
    <scope>NUCLEOTIDE SEQUENCE</scope>
    <source>
        <strain evidence="2">Duluth1</strain>
        <tissue evidence="2">Whole animal</tissue>
    </source>
</reference>
<comment type="caution">
    <text evidence="2">The sequence shown here is derived from an EMBL/GenBank/DDBJ whole genome shotgun (WGS) entry which is preliminary data.</text>
</comment>